<accession>A0A2G9T9E7</accession>
<evidence type="ECO:0000256" key="1">
    <source>
        <dbReference type="SAM" id="SignalP"/>
    </source>
</evidence>
<dbReference type="Proteomes" id="UP000230423">
    <property type="component" value="Unassembled WGS sequence"/>
</dbReference>
<feature type="chain" id="PRO_5013614387" description="Secreted protein" evidence="1">
    <location>
        <begin position="22"/>
        <end position="68"/>
    </location>
</feature>
<reference evidence="2 3" key="1">
    <citation type="submission" date="2015-09" db="EMBL/GenBank/DDBJ databases">
        <title>Draft genome of the parasitic nematode Teladorsagia circumcincta isolate WARC Sus (inbred).</title>
        <authorList>
            <person name="Mitreva M."/>
        </authorList>
    </citation>
    <scope>NUCLEOTIDE SEQUENCE [LARGE SCALE GENOMIC DNA]</scope>
    <source>
        <strain evidence="2 3">S</strain>
    </source>
</reference>
<evidence type="ECO:0000313" key="2">
    <source>
        <dbReference type="EMBL" id="PIO54593.1"/>
    </source>
</evidence>
<dbReference type="AlphaFoldDB" id="A0A2G9T9E7"/>
<evidence type="ECO:0000313" key="3">
    <source>
        <dbReference type="Proteomes" id="UP000230423"/>
    </source>
</evidence>
<feature type="signal peptide" evidence="1">
    <location>
        <begin position="1"/>
        <end position="21"/>
    </location>
</feature>
<organism evidence="2 3">
    <name type="scientific">Teladorsagia circumcincta</name>
    <name type="common">Brown stomach worm</name>
    <name type="synonym">Ostertagia circumcincta</name>
    <dbReference type="NCBI Taxonomy" id="45464"/>
    <lineage>
        <taxon>Eukaryota</taxon>
        <taxon>Metazoa</taxon>
        <taxon>Ecdysozoa</taxon>
        <taxon>Nematoda</taxon>
        <taxon>Chromadorea</taxon>
        <taxon>Rhabditida</taxon>
        <taxon>Rhabditina</taxon>
        <taxon>Rhabditomorpha</taxon>
        <taxon>Strongyloidea</taxon>
        <taxon>Trichostrongylidae</taxon>
        <taxon>Teladorsagia</taxon>
    </lineage>
</organism>
<gene>
    <name evidence="2" type="ORF">TELCIR_24039</name>
</gene>
<dbReference type="EMBL" id="KZ394769">
    <property type="protein sequence ID" value="PIO54593.1"/>
    <property type="molecule type" value="Genomic_DNA"/>
</dbReference>
<keyword evidence="1" id="KW-0732">Signal</keyword>
<sequence>MCADFVAKALPMLAVCRSTLGLILVSDRTAAVTVQRRLPVKATFNHTKGPTRAKDRTRVALAEGALFR</sequence>
<name>A0A2G9T9E7_TELCI</name>
<evidence type="ECO:0008006" key="4">
    <source>
        <dbReference type="Google" id="ProtNLM"/>
    </source>
</evidence>
<keyword evidence="3" id="KW-1185">Reference proteome</keyword>
<proteinExistence type="predicted"/>
<protein>
    <recommendedName>
        <fullName evidence="4">Secreted protein</fullName>
    </recommendedName>
</protein>